<dbReference type="GO" id="GO:0009190">
    <property type="term" value="P:cyclic nucleotide biosynthetic process"/>
    <property type="evidence" value="ECO:0007669"/>
    <property type="project" value="InterPro"/>
</dbReference>
<dbReference type="InterPro" id="IPR001054">
    <property type="entry name" value="A/G_cyclase"/>
</dbReference>
<dbReference type="Gene3D" id="3.30.70.1230">
    <property type="entry name" value="Nucleotide cyclase"/>
    <property type="match status" value="1"/>
</dbReference>
<reference evidence="2 4" key="1">
    <citation type="submission" date="2020-05" db="EMBL/GenBank/DDBJ databases">
        <title>Characterization of novel class B3 metallo-beta-lactamase from novel Pseudomonas species.</title>
        <authorList>
            <person name="Yamada K."/>
            <person name="Aoki K."/>
            <person name="Ishii Y."/>
        </authorList>
    </citation>
    <scope>NUCLEOTIDE SEQUENCE [LARGE SCALE GENOMIC DNA]</scope>
    <source>
        <strain evidence="2 4">TUM18999</strain>
        <strain evidence="3 5">TUM20286</strain>
    </source>
</reference>
<dbReference type="EMBL" id="BQKM01000001">
    <property type="protein sequence ID" value="GJN51143.1"/>
    <property type="molecule type" value="Genomic_DNA"/>
</dbReference>
<protein>
    <submittedName>
        <fullName evidence="2">Guanylate cyclase</fullName>
    </submittedName>
</protein>
<dbReference type="Pfam" id="PF00211">
    <property type="entry name" value="Guanylate_cyc"/>
    <property type="match status" value="1"/>
</dbReference>
<dbReference type="GO" id="GO:0035556">
    <property type="term" value="P:intracellular signal transduction"/>
    <property type="evidence" value="ECO:0007669"/>
    <property type="project" value="InterPro"/>
</dbReference>
<evidence type="ECO:0000313" key="5">
    <source>
        <dbReference type="Proteomes" id="UP001054892"/>
    </source>
</evidence>
<gene>
    <name evidence="2" type="ORF">TUM18999_43170</name>
    <name evidence="3" type="ORF">TUM20286_08950</name>
</gene>
<evidence type="ECO:0000259" key="1">
    <source>
        <dbReference type="PROSITE" id="PS50125"/>
    </source>
</evidence>
<dbReference type="KEGG" id="ptw:TUM18999_43170"/>
<name>A0A6J4EA45_9PSED</name>
<evidence type="ECO:0000313" key="3">
    <source>
        <dbReference type="EMBL" id="GJN51143.1"/>
    </source>
</evidence>
<keyword evidence="5" id="KW-1185">Reference proteome</keyword>
<dbReference type="InterPro" id="IPR029787">
    <property type="entry name" value="Nucleotide_cyclase"/>
</dbReference>
<evidence type="ECO:0000313" key="2">
    <source>
        <dbReference type="EMBL" id="BCG26126.1"/>
    </source>
</evidence>
<feature type="domain" description="Guanylate cyclase" evidence="1">
    <location>
        <begin position="45"/>
        <end position="179"/>
    </location>
</feature>
<dbReference type="EMBL" id="AP023189">
    <property type="protein sequence ID" value="BCG26126.1"/>
    <property type="molecule type" value="Genomic_DNA"/>
</dbReference>
<dbReference type="AlphaFoldDB" id="A0A6J4EA45"/>
<sequence>MKSGIEAKVKEIIDSEMDVSDVTYVPDLENPKLTFGNTGLRFEATTLFIDMRGSTKTLNKHNRRSVAKIHKAYFHTIVTIVKSLSGEVRSFNGDGMLCFFQGTTKQTLTNAVIAAMKIKYMLNSDDSKVKKSLEKYSPVDFGIGIDDGKIICSKVGISGTNNRDLVWIGNAVNKSVKIGDTRSSPEHIGISSFVYSNLLDSAKYHISKDHWGNDVKTDMWTLDYINYNDQTEAYYKTRYHWIVS</sequence>
<accession>A0A6J4EA45</accession>
<dbReference type="SUPFAM" id="SSF55073">
    <property type="entry name" value="Nucleotide cyclase"/>
    <property type="match status" value="1"/>
</dbReference>
<organism evidence="2 4">
    <name type="scientific">Pseudomonas tohonis</name>
    <dbReference type="NCBI Taxonomy" id="2725477"/>
    <lineage>
        <taxon>Bacteria</taxon>
        <taxon>Pseudomonadati</taxon>
        <taxon>Pseudomonadota</taxon>
        <taxon>Gammaproteobacteria</taxon>
        <taxon>Pseudomonadales</taxon>
        <taxon>Pseudomonadaceae</taxon>
        <taxon>Pseudomonas</taxon>
    </lineage>
</organism>
<proteinExistence type="predicted"/>
<dbReference type="GO" id="GO:0004016">
    <property type="term" value="F:adenylate cyclase activity"/>
    <property type="evidence" value="ECO:0007669"/>
    <property type="project" value="UniProtKB-ARBA"/>
</dbReference>
<evidence type="ECO:0000313" key="4">
    <source>
        <dbReference type="Proteomes" id="UP000509383"/>
    </source>
</evidence>
<dbReference type="PROSITE" id="PS50125">
    <property type="entry name" value="GUANYLATE_CYCLASE_2"/>
    <property type="match status" value="1"/>
</dbReference>
<dbReference type="Proteomes" id="UP000509383">
    <property type="component" value="Chromosome"/>
</dbReference>
<dbReference type="Proteomes" id="UP001054892">
    <property type="component" value="Unassembled WGS sequence"/>
</dbReference>
<dbReference type="RefSeq" id="WP_197970201.1">
    <property type="nucleotide sequence ID" value="NZ_AP023189.1"/>
</dbReference>